<accession>A0A1A6AI53</accession>
<evidence type="ECO:0000313" key="2">
    <source>
        <dbReference type="Proteomes" id="UP000093954"/>
    </source>
</evidence>
<dbReference type="EMBL" id="LROS01000079">
    <property type="protein sequence ID" value="OBR89749.1"/>
    <property type="molecule type" value="Genomic_DNA"/>
</dbReference>
<dbReference type="Proteomes" id="UP000093954">
    <property type="component" value="Unassembled WGS sequence"/>
</dbReference>
<proteinExistence type="predicted"/>
<dbReference type="PATRIC" id="fig|1353534.3.peg.4084"/>
<name>A0A1A6AI53_9CLOT</name>
<protein>
    <submittedName>
        <fullName evidence="1">Uncharacterized protein</fullName>
    </submittedName>
</protein>
<comment type="caution">
    <text evidence="1">The sequence shown here is derived from an EMBL/GenBank/DDBJ whole genome shotgun (WGS) entry which is preliminary data.</text>
</comment>
<evidence type="ECO:0000313" key="1">
    <source>
        <dbReference type="EMBL" id="OBR89749.1"/>
    </source>
</evidence>
<organism evidence="1 2">
    <name type="scientific">Clostridium ragsdalei P11</name>
    <dbReference type="NCBI Taxonomy" id="1353534"/>
    <lineage>
        <taxon>Bacteria</taxon>
        <taxon>Bacillati</taxon>
        <taxon>Bacillota</taxon>
        <taxon>Clostridia</taxon>
        <taxon>Eubacteriales</taxon>
        <taxon>Clostridiaceae</taxon>
        <taxon>Clostridium</taxon>
    </lineage>
</organism>
<reference evidence="1 2" key="1">
    <citation type="journal article" date="2012" name="Front. Microbiol.">
        <title>Draft Genome Sequence of the Virulent Strain 01-B526 of the Fish Pathogen Aeromonas salmonicida.</title>
        <authorList>
            <person name="Charette S.J."/>
            <person name="Brochu F."/>
            <person name="Boyle B."/>
            <person name="Filion G."/>
            <person name="Tanaka K.H."/>
            <person name="Derome N."/>
        </authorList>
    </citation>
    <scope>NUCLEOTIDE SEQUENCE [LARGE SCALE GENOMIC DNA]</scope>
    <source>
        <strain evidence="1 2">P11</strain>
    </source>
</reference>
<dbReference type="AlphaFoldDB" id="A0A1A6AI53"/>
<gene>
    <name evidence="1" type="ORF">CLRAG_40110</name>
</gene>
<sequence>MHNSMYICYVSTPFFVYSTGIKVPFYSTLELSRVGLSFLHTTYFIRKMIFKKQAAQFEIIFSQK</sequence>
<keyword evidence="2" id="KW-1185">Reference proteome</keyword>